<evidence type="ECO:0008006" key="4">
    <source>
        <dbReference type="Google" id="ProtNLM"/>
    </source>
</evidence>
<evidence type="ECO:0000313" key="3">
    <source>
        <dbReference type="Proteomes" id="UP000512167"/>
    </source>
</evidence>
<feature type="transmembrane region" description="Helical" evidence="1">
    <location>
        <begin position="6"/>
        <end position="29"/>
    </location>
</feature>
<organism evidence="2 3">
    <name type="scientific">Hujiaoplasma nucleasis</name>
    <dbReference type="NCBI Taxonomy" id="2725268"/>
    <lineage>
        <taxon>Bacteria</taxon>
        <taxon>Bacillati</taxon>
        <taxon>Mycoplasmatota</taxon>
        <taxon>Mollicutes</taxon>
        <taxon>Candidatus Izemoplasmatales</taxon>
        <taxon>Hujiaoplasmataceae</taxon>
        <taxon>Hujiaoplasma</taxon>
    </lineage>
</organism>
<keyword evidence="1" id="KW-0812">Transmembrane</keyword>
<evidence type="ECO:0000313" key="2">
    <source>
        <dbReference type="EMBL" id="QLY40241.1"/>
    </source>
</evidence>
<reference evidence="2 3" key="1">
    <citation type="submission" date="2020-04" db="EMBL/GenBank/DDBJ databases">
        <authorList>
            <person name="Zheng R.K."/>
            <person name="Sun C.M."/>
        </authorList>
    </citation>
    <scope>NUCLEOTIDE SEQUENCE [LARGE SCALE GENOMIC DNA]</scope>
    <source>
        <strain evidence="3">zrk29</strain>
    </source>
</reference>
<dbReference type="InterPro" id="IPR019198">
    <property type="entry name" value="Beta_propeller_containing"/>
</dbReference>
<keyword evidence="1" id="KW-1133">Transmembrane helix</keyword>
<dbReference type="Pfam" id="PF09826">
    <property type="entry name" value="Beta_propel"/>
    <property type="match status" value="1"/>
</dbReference>
<dbReference type="KEGG" id="tbk:HF295_04935"/>
<accession>A0A7L6N3W4</accession>
<gene>
    <name evidence="2" type="ORF">HF295_04935</name>
</gene>
<dbReference type="EMBL" id="CP051151">
    <property type="protein sequence ID" value="QLY40241.1"/>
    <property type="molecule type" value="Genomic_DNA"/>
</dbReference>
<keyword evidence="3" id="KW-1185">Reference proteome</keyword>
<evidence type="ECO:0000256" key="1">
    <source>
        <dbReference type="SAM" id="Phobius"/>
    </source>
</evidence>
<keyword evidence="1" id="KW-0472">Membrane</keyword>
<dbReference type="AlphaFoldDB" id="A0A7L6N3W4"/>
<sequence>MSIIFENLYLFIAGILSLTFLILMMVKVVREFYFNKLLKEKHSQMRISGVNRSFSKRMGLLTTTAFAPILIFVLIVALSVNPPSIPSGNLQEIRSSNDILEIYNEYQELTGSFYENRDDIFLEDAAAESPENEQGSDDYSETNVQVQGVDEMDNVITDGKYIYQMRNNQVLITLAYTFSQESNVLSNYKIIEYIDEETSCPSGMYVTGLYVDDNYLVVVGSEYQYYCNPIKNGEDSTLDVYYYDYWYGYNNNVKIYVYDKNDDFALTGEYDLSGNLIGTRKIDDKIYVVTNSWLPLNNEDIVIDDYLPTYSINEESNVAKYEDISYVKGIAPNSFTSFFAIDLANESIDLEVVLGDSGYNLYVSHNNIYLVGNIYYYPAEDQDESTETINYYQPKTAIQKISINDANLEYSNTGIVPGYTLNQFSMDESDGYLRIATTTGWWGEDINNRLFILDENLDEVSRLENLGKPRETIRSVRFVGDYGYIVTFEQTDPFYVINLSDPENPLIEGELEIPGFSTYLQTLNNQFMLGIGFGDSNGGTNGLKISIYDISDKTNPQVFDEVIFDYADFGWGWSSATYNHKDLLVSLSKGIIALPFSTYDWSQESGYVYNSGILVYHFDEINGLSKSGFITHDQNSDEEVYVYKIKFIDQYFYTISSQYIKASLISQPETILNSVTLPSYENPIYQD</sequence>
<protein>
    <recommendedName>
        <fullName evidence="4">Beta propeller domain protein</fullName>
    </recommendedName>
</protein>
<proteinExistence type="predicted"/>
<dbReference type="Proteomes" id="UP000512167">
    <property type="component" value="Chromosome"/>
</dbReference>
<feature type="transmembrane region" description="Helical" evidence="1">
    <location>
        <begin position="58"/>
        <end position="80"/>
    </location>
</feature>
<dbReference type="RefSeq" id="WP_312031067.1">
    <property type="nucleotide sequence ID" value="NZ_CP051151.1"/>
</dbReference>
<name>A0A7L6N3W4_9MOLU</name>